<proteinExistence type="predicted"/>
<feature type="region of interest" description="Disordered" evidence="7">
    <location>
        <begin position="1"/>
        <end position="26"/>
    </location>
</feature>
<dbReference type="GO" id="GO:0016020">
    <property type="term" value="C:membrane"/>
    <property type="evidence" value="ECO:0007669"/>
    <property type="project" value="UniProtKB-SubCell"/>
</dbReference>
<dbReference type="STRING" id="9796.ENSECAP00000035287"/>
<feature type="binding site" evidence="6">
    <location>
        <position position="48"/>
    </location>
    <ligand>
        <name>Na(+)</name>
        <dbReference type="ChEBI" id="CHEBI:29101"/>
        <label>1</label>
    </ligand>
</feature>
<evidence type="ECO:0000256" key="1">
    <source>
        <dbReference type="ARBA" id="ARBA00004141"/>
    </source>
</evidence>
<evidence type="ECO:0000256" key="5">
    <source>
        <dbReference type="ARBA" id="ARBA00023136"/>
    </source>
</evidence>
<accession>A0A3Q2L840</accession>
<evidence type="ECO:0000256" key="6">
    <source>
        <dbReference type="PIRSR" id="PIRSR600175-1"/>
    </source>
</evidence>
<keyword evidence="4" id="KW-1133">Transmembrane helix</keyword>
<protein>
    <submittedName>
        <fullName evidence="8">Uncharacterized protein</fullName>
    </submittedName>
</protein>
<name>A0A3Q2L840_HORSE</name>
<dbReference type="Ensembl" id="ENSECAT00000064967.2">
    <property type="protein sequence ID" value="ENSECAP00000035287.2"/>
    <property type="gene ID" value="ENSECAG00000028617.2"/>
</dbReference>
<keyword evidence="5" id="KW-0472">Membrane</keyword>
<evidence type="ECO:0000256" key="3">
    <source>
        <dbReference type="ARBA" id="ARBA00022692"/>
    </source>
</evidence>
<evidence type="ECO:0000256" key="2">
    <source>
        <dbReference type="ARBA" id="ARBA00022448"/>
    </source>
</evidence>
<sequence>CVRRVLQSPGTRPEAEAEAEGKPPQREKWSSKMDFVLSVAGGFISLGNVWRFPYLCYKNGGGEPTLGREWHWRRNWGQSVGGPYLLYTPPTLPPPCPIS</sequence>
<feature type="binding site" evidence="6">
    <location>
        <position position="41"/>
    </location>
    <ligand>
        <name>Na(+)</name>
        <dbReference type="ChEBI" id="CHEBI:29101"/>
        <label>1</label>
    </ligand>
</feature>
<dbReference type="PROSITE" id="PS50267">
    <property type="entry name" value="NA_NEUROTRAN_SYMP_3"/>
    <property type="match status" value="1"/>
</dbReference>
<dbReference type="AlphaFoldDB" id="A0A3Q2L840"/>
<keyword evidence="6" id="KW-0479">Metal-binding</keyword>
<keyword evidence="3" id="KW-0812">Transmembrane</keyword>
<feature type="compositionally biased region" description="Basic and acidic residues" evidence="7">
    <location>
        <begin position="13"/>
        <end position="26"/>
    </location>
</feature>
<reference evidence="8" key="3">
    <citation type="submission" date="2025-09" db="UniProtKB">
        <authorList>
            <consortium name="Ensembl"/>
        </authorList>
    </citation>
    <scope>IDENTIFICATION</scope>
    <source>
        <strain evidence="8">Thoroughbred</strain>
    </source>
</reference>
<dbReference type="Proteomes" id="UP000002281">
    <property type="component" value="Chromosome 16"/>
</dbReference>
<dbReference type="Pfam" id="PF00209">
    <property type="entry name" value="SNF"/>
    <property type="match status" value="1"/>
</dbReference>
<dbReference type="InParanoid" id="A0A3Q2L840"/>
<comment type="subcellular location">
    <subcellularLocation>
        <location evidence="1">Membrane</location>
        <topology evidence="1">Multi-pass membrane protein</topology>
    </subcellularLocation>
</comment>
<keyword evidence="2" id="KW-0813">Transport</keyword>
<dbReference type="PANTHER" id="PTHR11616:SF141">
    <property type="entry name" value="SODIUM- AND CHLORIDE-DEPENDENT TAURINE TRANSPORTER"/>
    <property type="match status" value="1"/>
</dbReference>
<dbReference type="InterPro" id="IPR037272">
    <property type="entry name" value="SNS_sf"/>
</dbReference>
<dbReference type="InterPro" id="IPR000175">
    <property type="entry name" value="Na/ntran_symport"/>
</dbReference>
<dbReference type="PaxDb" id="9796-ENSECAP00000035287"/>
<keyword evidence="6" id="KW-0915">Sodium</keyword>
<organism evidence="8 9">
    <name type="scientific">Equus caballus</name>
    <name type="common">Horse</name>
    <dbReference type="NCBI Taxonomy" id="9796"/>
    <lineage>
        <taxon>Eukaryota</taxon>
        <taxon>Metazoa</taxon>
        <taxon>Chordata</taxon>
        <taxon>Craniata</taxon>
        <taxon>Vertebrata</taxon>
        <taxon>Euteleostomi</taxon>
        <taxon>Mammalia</taxon>
        <taxon>Eutheria</taxon>
        <taxon>Laurasiatheria</taxon>
        <taxon>Perissodactyla</taxon>
        <taxon>Equidae</taxon>
        <taxon>Equus</taxon>
    </lineage>
</organism>
<evidence type="ECO:0000313" key="9">
    <source>
        <dbReference type="Proteomes" id="UP000002281"/>
    </source>
</evidence>
<keyword evidence="9" id="KW-1185">Reference proteome</keyword>
<dbReference type="GeneTree" id="ENSGT00940000154583"/>
<evidence type="ECO:0000313" key="8">
    <source>
        <dbReference type="Ensembl" id="ENSECAP00000035287.2"/>
    </source>
</evidence>
<evidence type="ECO:0000256" key="4">
    <source>
        <dbReference type="ARBA" id="ARBA00022989"/>
    </source>
</evidence>
<dbReference type="GO" id="GO:0046872">
    <property type="term" value="F:metal ion binding"/>
    <property type="evidence" value="ECO:0007669"/>
    <property type="project" value="UniProtKB-KW"/>
</dbReference>
<dbReference type="SUPFAM" id="SSF161070">
    <property type="entry name" value="SNF-like"/>
    <property type="match status" value="1"/>
</dbReference>
<evidence type="ECO:0000256" key="7">
    <source>
        <dbReference type="SAM" id="MobiDB-lite"/>
    </source>
</evidence>
<dbReference type="PANTHER" id="PTHR11616">
    <property type="entry name" value="SODIUM/CHLORIDE DEPENDENT TRANSPORTER"/>
    <property type="match status" value="1"/>
</dbReference>
<dbReference type="Bgee" id="ENSECAG00000028617">
    <property type="expression patterns" value="Expressed in retina and 19 other cell types or tissues"/>
</dbReference>
<reference evidence="8" key="2">
    <citation type="submission" date="2025-08" db="UniProtKB">
        <authorList>
            <consortium name="Ensembl"/>
        </authorList>
    </citation>
    <scope>IDENTIFICATION</scope>
    <source>
        <strain evidence="8">Thoroughbred</strain>
    </source>
</reference>
<reference evidence="8 9" key="1">
    <citation type="journal article" date="2009" name="Science">
        <title>Genome sequence, comparative analysis, and population genetics of the domestic horse.</title>
        <authorList>
            <consortium name="Broad Institute Genome Sequencing Platform"/>
            <consortium name="Broad Institute Whole Genome Assembly Team"/>
            <person name="Wade C.M."/>
            <person name="Giulotto E."/>
            <person name="Sigurdsson S."/>
            <person name="Zoli M."/>
            <person name="Gnerre S."/>
            <person name="Imsland F."/>
            <person name="Lear T.L."/>
            <person name="Adelson D.L."/>
            <person name="Bailey E."/>
            <person name="Bellone R.R."/>
            <person name="Bloecker H."/>
            <person name="Distl O."/>
            <person name="Edgar R.C."/>
            <person name="Garber M."/>
            <person name="Leeb T."/>
            <person name="Mauceli E."/>
            <person name="MacLeod J.N."/>
            <person name="Penedo M.C.T."/>
            <person name="Raison J.M."/>
            <person name="Sharpe T."/>
            <person name="Vogel J."/>
            <person name="Andersson L."/>
            <person name="Antczak D.F."/>
            <person name="Biagi T."/>
            <person name="Binns M.M."/>
            <person name="Chowdhary B.P."/>
            <person name="Coleman S.J."/>
            <person name="Della Valle G."/>
            <person name="Fryc S."/>
            <person name="Guerin G."/>
            <person name="Hasegawa T."/>
            <person name="Hill E.W."/>
            <person name="Jurka J."/>
            <person name="Kiialainen A."/>
            <person name="Lindgren G."/>
            <person name="Liu J."/>
            <person name="Magnani E."/>
            <person name="Mickelson J.R."/>
            <person name="Murray J."/>
            <person name="Nergadze S.G."/>
            <person name="Onofrio R."/>
            <person name="Pedroni S."/>
            <person name="Piras M.F."/>
            <person name="Raudsepp T."/>
            <person name="Rocchi M."/>
            <person name="Roeed K.H."/>
            <person name="Ryder O.A."/>
            <person name="Searle S."/>
            <person name="Skow L."/>
            <person name="Swinburne J.E."/>
            <person name="Syvaenen A.C."/>
            <person name="Tozaki T."/>
            <person name="Valberg S.J."/>
            <person name="Vaudin M."/>
            <person name="White J.R."/>
            <person name="Zody M.C."/>
            <person name="Lander E.S."/>
            <person name="Lindblad-Toh K."/>
        </authorList>
    </citation>
    <scope>NUCLEOTIDE SEQUENCE [LARGE SCALE GENOMIC DNA]</scope>
    <source>
        <strain evidence="8 9">Thoroughbred</strain>
    </source>
</reference>